<organism evidence="1 2">
    <name type="scientific">Salinarimonas soli</name>
    <dbReference type="NCBI Taxonomy" id="1638099"/>
    <lineage>
        <taxon>Bacteria</taxon>
        <taxon>Pseudomonadati</taxon>
        <taxon>Pseudomonadota</taxon>
        <taxon>Alphaproteobacteria</taxon>
        <taxon>Hyphomicrobiales</taxon>
        <taxon>Salinarimonadaceae</taxon>
        <taxon>Salinarimonas</taxon>
    </lineage>
</organism>
<reference evidence="1 2" key="2">
    <citation type="submission" date="2019-09" db="EMBL/GenBank/DDBJ databases">
        <authorList>
            <person name="Jin C."/>
        </authorList>
    </citation>
    <scope>NUCLEOTIDE SEQUENCE [LARGE SCALE GENOMIC DNA]</scope>
    <source>
        <strain evidence="1 2">BN140002</strain>
    </source>
</reference>
<accession>A0A5B2VFR3</accession>
<sequence>MGQSHLTSRQLDDAGRTVVAERINAFLRQLYPLKTAEAVAADTGISANTVAKWLERGSAPSTWATFRLIGAYGPEFACAVMANPPAWLDRAAREEEQRRLRTEIAALEARLRGSAAP</sequence>
<evidence type="ECO:0000313" key="1">
    <source>
        <dbReference type="EMBL" id="KAA2237705.1"/>
    </source>
</evidence>
<comment type="caution">
    <text evidence="1">The sequence shown here is derived from an EMBL/GenBank/DDBJ whole genome shotgun (WGS) entry which is preliminary data.</text>
</comment>
<protein>
    <submittedName>
        <fullName evidence="1">Uncharacterized protein</fullName>
    </submittedName>
</protein>
<dbReference type="Proteomes" id="UP000323142">
    <property type="component" value="Unassembled WGS sequence"/>
</dbReference>
<dbReference type="AlphaFoldDB" id="A0A5B2VFR3"/>
<name>A0A5B2VFR3_9HYPH</name>
<proteinExistence type="predicted"/>
<gene>
    <name evidence="1" type="ORF">F0L46_08480</name>
</gene>
<evidence type="ECO:0000313" key="2">
    <source>
        <dbReference type="Proteomes" id="UP000323142"/>
    </source>
</evidence>
<reference evidence="1 2" key="1">
    <citation type="submission" date="2019-09" db="EMBL/GenBank/DDBJ databases">
        <title>Salinarimonas rosea gen. nov., sp. nov., a new member of the a-2 subgroup of the Proteobacteria.</title>
        <authorList>
            <person name="Liu J."/>
        </authorList>
    </citation>
    <scope>NUCLEOTIDE SEQUENCE [LARGE SCALE GENOMIC DNA]</scope>
    <source>
        <strain evidence="1 2">BN140002</strain>
    </source>
</reference>
<keyword evidence="2" id="KW-1185">Reference proteome</keyword>
<dbReference type="EMBL" id="VUOA01000018">
    <property type="protein sequence ID" value="KAA2237705.1"/>
    <property type="molecule type" value="Genomic_DNA"/>
</dbReference>
<dbReference type="OrthoDB" id="8447245at2"/>
<dbReference type="RefSeq" id="WP_149816659.1">
    <property type="nucleotide sequence ID" value="NZ_VUOA01000018.1"/>
</dbReference>